<dbReference type="Proteomes" id="UP000026962">
    <property type="component" value="Chromosome 12"/>
</dbReference>
<reference evidence="1" key="2">
    <citation type="submission" date="2018-05" db="EMBL/GenBank/DDBJ databases">
        <title>OpunRS2 (Oryza punctata Reference Sequence Version 2).</title>
        <authorList>
            <person name="Zhang J."/>
            <person name="Kudrna D."/>
            <person name="Lee S."/>
            <person name="Talag J."/>
            <person name="Welchert J."/>
            <person name="Wing R.A."/>
        </authorList>
    </citation>
    <scope>NUCLEOTIDE SEQUENCE [LARGE SCALE GENOMIC DNA]</scope>
</reference>
<sequence length="139" mass="15326">MQYQYFQQELDAGKGLPEEMVKSLEPTLKLLFMSHCEGKDPVQLAVELVPERSVVVCWLSESVASISASHALGAVKSHYSRVDLGAVEEGYAAEEDVDRLHGEVAPSAIVLVKDMDLDRGGLLCYWVACKPPRKAGWYS</sequence>
<reference evidence="1" key="1">
    <citation type="submission" date="2015-04" db="UniProtKB">
        <authorList>
            <consortium name="EnsemblPlants"/>
        </authorList>
    </citation>
    <scope>IDENTIFICATION</scope>
</reference>
<dbReference type="EnsemblPlants" id="OPUNC12G09060.1">
    <property type="protein sequence ID" value="OPUNC12G09060.1"/>
    <property type="gene ID" value="OPUNC12G09060"/>
</dbReference>
<name>A0A0E0MLU7_ORYPU</name>
<accession>A0A0E0MLU7</accession>
<organism evidence="1">
    <name type="scientific">Oryza punctata</name>
    <name type="common">Red rice</name>
    <dbReference type="NCBI Taxonomy" id="4537"/>
    <lineage>
        <taxon>Eukaryota</taxon>
        <taxon>Viridiplantae</taxon>
        <taxon>Streptophyta</taxon>
        <taxon>Embryophyta</taxon>
        <taxon>Tracheophyta</taxon>
        <taxon>Spermatophyta</taxon>
        <taxon>Magnoliopsida</taxon>
        <taxon>Liliopsida</taxon>
        <taxon>Poales</taxon>
        <taxon>Poaceae</taxon>
        <taxon>BOP clade</taxon>
        <taxon>Oryzoideae</taxon>
        <taxon>Oryzeae</taxon>
        <taxon>Oryzinae</taxon>
        <taxon>Oryza</taxon>
    </lineage>
</organism>
<evidence type="ECO:0000313" key="1">
    <source>
        <dbReference type="EnsemblPlants" id="OPUNC12G09060.1"/>
    </source>
</evidence>
<protein>
    <submittedName>
        <fullName evidence="1">Uncharacterized protein</fullName>
    </submittedName>
</protein>
<dbReference type="AlphaFoldDB" id="A0A0E0MLU7"/>
<dbReference type="Gramene" id="OPUNC12G09060.1">
    <property type="protein sequence ID" value="OPUNC12G09060.1"/>
    <property type="gene ID" value="OPUNC12G09060"/>
</dbReference>
<proteinExistence type="predicted"/>
<evidence type="ECO:0000313" key="2">
    <source>
        <dbReference type="Proteomes" id="UP000026962"/>
    </source>
</evidence>
<keyword evidence="2" id="KW-1185">Reference proteome</keyword>
<dbReference type="HOGENOM" id="CLU_153481_0_0_1"/>